<reference evidence="1" key="1">
    <citation type="submission" date="2014-09" db="EMBL/GenBank/DDBJ databases">
        <authorList>
            <person name="Magalhaes I.L.F."/>
            <person name="Oliveira U."/>
            <person name="Santos F.R."/>
            <person name="Vidigal T.H.D.A."/>
            <person name="Brescovit A.D."/>
            <person name="Santos A.J."/>
        </authorList>
    </citation>
    <scope>NUCLEOTIDE SEQUENCE</scope>
    <source>
        <tissue evidence="1">Shoot tissue taken approximately 20 cm above the soil surface</tissue>
    </source>
</reference>
<accession>A0A0A9B311</accession>
<name>A0A0A9B311_ARUDO</name>
<reference evidence="1" key="2">
    <citation type="journal article" date="2015" name="Data Brief">
        <title>Shoot transcriptome of the giant reed, Arundo donax.</title>
        <authorList>
            <person name="Barrero R.A."/>
            <person name="Guerrero F.D."/>
            <person name="Moolhuijzen P."/>
            <person name="Goolsby J.A."/>
            <person name="Tidwell J."/>
            <person name="Bellgard S.E."/>
            <person name="Bellgard M.I."/>
        </authorList>
    </citation>
    <scope>NUCLEOTIDE SEQUENCE</scope>
    <source>
        <tissue evidence="1">Shoot tissue taken approximately 20 cm above the soil surface</tissue>
    </source>
</reference>
<dbReference type="EMBL" id="GBRH01241372">
    <property type="protein sequence ID" value="JAD56523.1"/>
    <property type="molecule type" value="Transcribed_RNA"/>
</dbReference>
<sequence>MTLTMDTMGDFQKGHNVMFKVQGMNIAVMHRA</sequence>
<proteinExistence type="predicted"/>
<evidence type="ECO:0000313" key="1">
    <source>
        <dbReference type="EMBL" id="JAD56523.1"/>
    </source>
</evidence>
<dbReference type="AlphaFoldDB" id="A0A0A9B311"/>
<organism evidence="1">
    <name type="scientific">Arundo donax</name>
    <name type="common">Giant reed</name>
    <name type="synonym">Donax arundinaceus</name>
    <dbReference type="NCBI Taxonomy" id="35708"/>
    <lineage>
        <taxon>Eukaryota</taxon>
        <taxon>Viridiplantae</taxon>
        <taxon>Streptophyta</taxon>
        <taxon>Embryophyta</taxon>
        <taxon>Tracheophyta</taxon>
        <taxon>Spermatophyta</taxon>
        <taxon>Magnoliopsida</taxon>
        <taxon>Liliopsida</taxon>
        <taxon>Poales</taxon>
        <taxon>Poaceae</taxon>
        <taxon>PACMAD clade</taxon>
        <taxon>Arundinoideae</taxon>
        <taxon>Arundineae</taxon>
        <taxon>Arundo</taxon>
    </lineage>
</organism>
<protein>
    <submittedName>
        <fullName evidence="1">Uncharacterized protein</fullName>
    </submittedName>
</protein>